<comment type="caution">
    <text evidence="3">The sequence shown here is derived from an EMBL/GenBank/DDBJ whole genome shotgun (WGS) entry which is preliminary data.</text>
</comment>
<feature type="region of interest" description="Disordered" evidence="1">
    <location>
        <begin position="27"/>
        <end position="49"/>
    </location>
</feature>
<accession>A0A9P4U6H7</accession>
<proteinExistence type="predicted"/>
<name>A0A9P4U6H7_9PLEO</name>
<protein>
    <submittedName>
        <fullName evidence="3">Uncharacterized protein</fullName>
    </submittedName>
</protein>
<keyword evidence="4" id="KW-1185">Reference proteome</keyword>
<feature type="compositionally biased region" description="Pro residues" evidence="1">
    <location>
        <begin position="29"/>
        <end position="39"/>
    </location>
</feature>
<evidence type="ECO:0000313" key="4">
    <source>
        <dbReference type="Proteomes" id="UP000799764"/>
    </source>
</evidence>
<evidence type="ECO:0000313" key="3">
    <source>
        <dbReference type="EMBL" id="KAF2438143.1"/>
    </source>
</evidence>
<dbReference type="Proteomes" id="UP000799764">
    <property type="component" value="Unassembled WGS sequence"/>
</dbReference>
<keyword evidence="2" id="KW-1133">Transmembrane helix</keyword>
<dbReference type="EMBL" id="MU001513">
    <property type="protein sequence ID" value="KAF2438143.1"/>
    <property type="molecule type" value="Genomic_DNA"/>
</dbReference>
<evidence type="ECO:0000256" key="1">
    <source>
        <dbReference type="SAM" id="MobiDB-lite"/>
    </source>
</evidence>
<keyword evidence="2" id="KW-0812">Transmembrane</keyword>
<feature type="region of interest" description="Disordered" evidence="1">
    <location>
        <begin position="540"/>
        <end position="563"/>
    </location>
</feature>
<keyword evidence="2" id="KW-0472">Membrane</keyword>
<evidence type="ECO:0000256" key="2">
    <source>
        <dbReference type="SAM" id="Phobius"/>
    </source>
</evidence>
<sequence>MDMSCSRIGTDTLVVLECFVPIARASPARRPPPAKPLPPSTVEGSSGSSIGDGQIARITYHKSCGLDVPTRAAWEEGKGKEVGAWSEVEWLGYLNARDYGSFPLYLRDKFAPDAPPSTMVCDGIGPCTIGTCLNIDKNLSFHDRQMAYYVFEEMATIAHYSEALRRSITDATSYQQGTMKINVEIFTSSKYMEDKLMERKKQEEAAMSAVTAITVMGTALMAAAPMFGAAGALASELDRRRSTELARPTTYLSQDVVELMSFSWNKLAHEATDSITSDLNDIMIGAKNSQGQDLPQFIKSGEFVEADPEIYFKLKGIVETYYQAAMVNSLWKFERAYILDINSKNGNCHTDERGASEIRVCPDEYPGHTYWLYSIDQSEERDELRNDQALVHGPIGYRNFFANSSSTVHGLTKEDIVRSSLWIDANNFEDTVKAEKPDLMLLMRSMVDANKDLVKVPGAFPLPICRNPGGEAISSVWEKAGCNYLCKCGEVPWKQKHYDPHNDRTRKFLERTGFNIDWDFKPGPGGERIPRKLKHPFKTCNESKKHRIGSPNDDYRATKGKRGVEETTWQEVQRAQLEVWARQLEE</sequence>
<reference evidence="3" key="1">
    <citation type="journal article" date="2020" name="Stud. Mycol.">
        <title>101 Dothideomycetes genomes: a test case for predicting lifestyles and emergence of pathogens.</title>
        <authorList>
            <person name="Haridas S."/>
            <person name="Albert R."/>
            <person name="Binder M."/>
            <person name="Bloem J."/>
            <person name="Labutti K."/>
            <person name="Salamov A."/>
            <person name="Andreopoulos B."/>
            <person name="Baker S."/>
            <person name="Barry K."/>
            <person name="Bills G."/>
            <person name="Bluhm B."/>
            <person name="Cannon C."/>
            <person name="Castanera R."/>
            <person name="Culley D."/>
            <person name="Daum C."/>
            <person name="Ezra D."/>
            <person name="Gonzalez J."/>
            <person name="Henrissat B."/>
            <person name="Kuo A."/>
            <person name="Liang C."/>
            <person name="Lipzen A."/>
            <person name="Lutzoni F."/>
            <person name="Magnuson J."/>
            <person name="Mondo S."/>
            <person name="Nolan M."/>
            <person name="Ohm R."/>
            <person name="Pangilinan J."/>
            <person name="Park H.-J."/>
            <person name="Ramirez L."/>
            <person name="Alfaro M."/>
            <person name="Sun H."/>
            <person name="Tritt A."/>
            <person name="Yoshinaga Y."/>
            <person name="Zwiers L.-H."/>
            <person name="Turgeon B."/>
            <person name="Goodwin S."/>
            <person name="Spatafora J."/>
            <person name="Crous P."/>
            <person name="Grigoriev I."/>
        </authorList>
    </citation>
    <scope>NUCLEOTIDE SEQUENCE</scope>
    <source>
        <strain evidence="3">CBS 690.94</strain>
    </source>
</reference>
<dbReference type="AlphaFoldDB" id="A0A9P4U6H7"/>
<organism evidence="3 4">
    <name type="scientific">Karstenula rhodostoma CBS 690.94</name>
    <dbReference type="NCBI Taxonomy" id="1392251"/>
    <lineage>
        <taxon>Eukaryota</taxon>
        <taxon>Fungi</taxon>
        <taxon>Dikarya</taxon>
        <taxon>Ascomycota</taxon>
        <taxon>Pezizomycotina</taxon>
        <taxon>Dothideomycetes</taxon>
        <taxon>Pleosporomycetidae</taxon>
        <taxon>Pleosporales</taxon>
        <taxon>Massarineae</taxon>
        <taxon>Didymosphaeriaceae</taxon>
        <taxon>Karstenula</taxon>
    </lineage>
</organism>
<feature type="transmembrane region" description="Helical" evidence="2">
    <location>
        <begin position="205"/>
        <end position="233"/>
    </location>
</feature>
<dbReference type="OrthoDB" id="3800526at2759"/>
<gene>
    <name evidence="3" type="ORF">P171DRAFT_526394</name>
</gene>
<feature type="compositionally biased region" description="Basic and acidic residues" evidence="1">
    <location>
        <begin position="553"/>
        <end position="563"/>
    </location>
</feature>